<evidence type="ECO:0000313" key="2">
    <source>
        <dbReference type="Proteomes" id="UP000325313"/>
    </source>
</evidence>
<dbReference type="EMBL" id="VDEP01000004">
    <property type="protein sequence ID" value="KAA1138038.1"/>
    <property type="molecule type" value="Genomic_DNA"/>
</dbReference>
<evidence type="ECO:0000313" key="1">
    <source>
        <dbReference type="EMBL" id="KAA1138038.1"/>
    </source>
</evidence>
<sequence length="78" mass="8898">MLRLSGRATFAGFTGSVCRPPGRPDDAATCGQLPLYHIAVDPETEEAQSWKAKERRKNYTVKDGWYTRLIHNDFNQKE</sequence>
<organism evidence="1 2">
    <name type="scientific">Puccinia graminis f. sp. tritici</name>
    <dbReference type="NCBI Taxonomy" id="56615"/>
    <lineage>
        <taxon>Eukaryota</taxon>
        <taxon>Fungi</taxon>
        <taxon>Dikarya</taxon>
        <taxon>Basidiomycota</taxon>
        <taxon>Pucciniomycotina</taxon>
        <taxon>Pucciniomycetes</taxon>
        <taxon>Pucciniales</taxon>
        <taxon>Pucciniaceae</taxon>
        <taxon>Puccinia</taxon>
    </lineage>
</organism>
<name>A0A5B0SJ97_PUCGR</name>
<gene>
    <name evidence="1" type="ORF">PGTUg99_025306</name>
</gene>
<reference evidence="1 2" key="1">
    <citation type="submission" date="2019-05" db="EMBL/GenBank/DDBJ databases">
        <title>Emergence of the Ug99 lineage of the wheat stem rust pathogen through somatic hybridization.</title>
        <authorList>
            <person name="Li F."/>
            <person name="Upadhyaya N.M."/>
            <person name="Sperschneider J."/>
            <person name="Matny O."/>
            <person name="Nguyen-Phuc H."/>
            <person name="Mago R."/>
            <person name="Raley C."/>
            <person name="Miller M.E."/>
            <person name="Silverstein K.A.T."/>
            <person name="Henningsen E."/>
            <person name="Hirsch C.D."/>
            <person name="Visser B."/>
            <person name="Pretorius Z.A."/>
            <person name="Steffenson B.J."/>
            <person name="Schwessinger B."/>
            <person name="Dodds P.N."/>
            <person name="Figueroa M."/>
        </authorList>
    </citation>
    <scope>NUCLEOTIDE SEQUENCE [LARGE SCALE GENOMIC DNA]</scope>
    <source>
        <strain evidence="1 2">Ug99</strain>
    </source>
</reference>
<accession>A0A5B0SJ97</accession>
<dbReference type="Proteomes" id="UP000325313">
    <property type="component" value="Unassembled WGS sequence"/>
</dbReference>
<protein>
    <submittedName>
        <fullName evidence="1">Uncharacterized protein</fullName>
    </submittedName>
</protein>
<comment type="caution">
    <text evidence="1">The sequence shown here is derived from an EMBL/GenBank/DDBJ whole genome shotgun (WGS) entry which is preliminary data.</text>
</comment>
<proteinExistence type="predicted"/>
<dbReference type="AlphaFoldDB" id="A0A5B0SJ97"/>